<dbReference type="Pfam" id="PF13306">
    <property type="entry name" value="LRR_5"/>
    <property type="match status" value="1"/>
</dbReference>
<sequence>MSAIVMVLASLTGYGQNVNDQFDIDGYAYKITSLTPLQVEVVGYTGAAKELTIPPTVAHGANTYTVTAIGNEAFVNRQLTSVVIPDGVISIGQQAFFNNQLSSLTLGANVTDIGFGAFQSNQLTSITISDGVANINGMAFANNPINTVMAQGVATIPTIVTDNTFSNRSQIDLIVPNGKTQAYLDNGWTGFESIMVCKILEVNLFRTTN</sequence>
<dbReference type="Gene3D" id="3.80.10.10">
    <property type="entry name" value="Ribonuclease Inhibitor"/>
    <property type="match status" value="1"/>
</dbReference>
<dbReference type="InterPro" id="IPR026906">
    <property type="entry name" value="LRR_5"/>
</dbReference>
<proteinExistence type="predicted"/>
<dbReference type="Proteomes" id="UP001172083">
    <property type="component" value="Unassembled WGS sequence"/>
</dbReference>
<dbReference type="RefSeq" id="WP_346758110.1">
    <property type="nucleotide sequence ID" value="NZ_JAUJEB010000001.1"/>
</dbReference>
<gene>
    <name evidence="1" type="ORF">QQ020_12080</name>
</gene>
<name>A0ABT8L964_9BACT</name>
<organism evidence="1 2">
    <name type="scientific">Agaribacillus aureus</name>
    <dbReference type="NCBI Taxonomy" id="3051825"/>
    <lineage>
        <taxon>Bacteria</taxon>
        <taxon>Pseudomonadati</taxon>
        <taxon>Bacteroidota</taxon>
        <taxon>Cytophagia</taxon>
        <taxon>Cytophagales</taxon>
        <taxon>Splendidivirgaceae</taxon>
        <taxon>Agaribacillus</taxon>
    </lineage>
</organism>
<evidence type="ECO:0000313" key="1">
    <source>
        <dbReference type="EMBL" id="MDN5212793.1"/>
    </source>
</evidence>
<protein>
    <submittedName>
        <fullName evidence="1">Leucine-rich repeat domain-containing protein</fullName>
    </submittedName>
</protein>
<evidence type="ECO:0000313" key="2">
    <source>
        <dbReference type="Proteomes" id="UP001172083"/>
    </source>
</evidence>
<keyword evidence="2" id="KW-1185">Reference proteome</keyword>
<reference evidence="1" key="1">
    <citation type="submission" date="2023-06" db="EMBL/GenBank/DDBJ databases">
        <title>Genomic of Agaribacillus aureum.</title>
        <authorList>
            <person name="Wang G."/>
        </authorList>
    </citation>
    <scope>NUCLEOTIDE SEQUENCE</scope>
    <source>
        <strain evidence="1">BMA12</strain>
    </source>
</reference>
<dbReference type="InterPro" id="IPR032675">
    <property type="entry name" value="LRR_dom_sf"/>
</dbReference>
<accession>A0ABT8L964</accession>
<dbReference type="EMBL" id="JAUJEB010000001">
    <property type="protein sequence ID" value="MDN5212793.1"/>
    <property type="molecule type" value="Genomic_DNA"/>
</dbReference>
<comment type="caution">
    <text evidence="1">The sequence shown here is derived from an EMBL/GenBank/DDBJ whole genome shotgun (WGS) entry which is preliminary data.</text>
</comment>